<dbReference type="PANTHER" id="PTHR23221">
    <property type="entry name" value="GLYCOSYLPHOSPHATIDYLINOSITOL PHOSPHOLIPASE D"/>
    <property type="match status" value="1"/>
</dbReference>
<comment type="caution">
    <text evidence="6">The sequence shown here is derived from an EMBL/GenBank/DDBJ whole genome shotgun (WGS) entry which is preliminary data.</text>
</comment>
<dbReference type="InterPro" id="IPR013517">
    <property type="entry name" value="FG-GAP"/>
</dbReference>
<feature type="signal peptide" evidence="5">
    <location>
        <begin position="1"/>
        <end position="28"/>
    </location>
</feature>
<evidence type="ECO:0000256" key="4">
    <source>
        <dbReference type="ARBA" id="ARBA00023180"/>
    </source>
</evidence>
<dbReference type="Proteomes" id="UP000774570">
    <property type="component" value="Unassembled WGS sequence"/>
</dbReference>
<accession>A0ABS7FN12</accession>
<evidence type="ECO:0000256" key="5">
    <source>
        <dbReference type="SAM" id="SignalP"/>
    </source>
</evidence>
<evidence type="ECO:0000256" key="1">
    <source>
        <dbReference type="ARBA" id="ARBA00022729"/>
    </source>
</evidence>
<keyword evidence="4" id="KW-0325">Glycoprotein</keyword>
<sequence length="489" mass="48362">MRPVSRALAATSVGALGLALLSPTAASAATAAKPYDFNGDGYRDVVAGSPLGTVGKVKAAGFVTVAYGDSHGVNGAKHQVLSQNTANVPGTAEAADHFGYAVASADFDKDGYADLVVSAPDEDAGSWTNSGSLTIFWGTRSGLSTYASAISSGPGWGSGTRAGLSLAAGDFNRGGYADFSYSGVAKYGWGWFGFEPSAAAASRTGRVATGHRGARPAWKGAARAAETYPTLKVASGYVDSKTYPSAIVTADDPTPGQSGVWVLGPKDGDPDTLTASSSVLGQAGPVAAGDFDGDGYGDVAVGNYGDSGHLGGQVVVYKGSADGLTGARTVINADTAGVPGGRATGDLFGASLSAGDVNGDGKADLAIGAPGVKVGTAAAAGGAYLLLGSPSGLTGAGSQWVSQATEGVPGGAEAGDHFGWSVALGDLTKDGKADLVVGVRNENGSEGTLTTFIGRSTGIRPVVSVAYIPNAFGVKGKAAYLGYVLGNTY</sequence>
<evidence type="ECO:0000313" key="7">
    <source>
        <dbReference type="Proteomes" id="UP000774570"/>
    </source>
</evidence>
<evidence type="ECO:0000313" key="6">
    <source>
        <dbReference type="EMBL" id="MBW8481760.1"/>
    </source>
</evidence>
<gene>
    <name evidence="6" type="ORF">K1Y72_05215</name>
</gene>
<evidence type="ECO:0000256" key="2">
    <source>
        <dbReference type="ARBA" id="ARBA00022737"/>
    </source>
</evidence>
<name>A0ABS7FN12_9ACTN</name>
<dbReference type="InterPro" id="IPR028994">
    <property type="entry name" value="Integrin_alpha_N"/>
</dbReference>
<organism evidence="6 7">
    <name type="scientific">Actinomadura parmotrematis</name>
    <dbReference type="NCBI Taxonomy" id="2864039"/>
    <lineage>
        <taxon>Bacteria</taxon>
        <taxon>Bacillati</taxon>
        <taxon>Actinomycetota</taxon>
        <taxon>Actinomycetes</taxon>
        <taxon>Streptosporangiales</taxon>
        <taxon>Thermomonosporaceae</taxon>
        <taxon>Actinomadura</taxon>
    </lineage>
</organism>
<evidence type="ECO:0000256" key="3">
    <source>
        <dbReference type="ARBA" id="ARBA00022801"/>
    </source>
</evidence>
<dbReference type="PRINTS" id="PR01185">
    <property type="entry name" value="INTEGRINA"/>
</dbReference>
<keyword evidence="1 5" id="KW-0732">Signal</keyword>
<reference evidence="6 7" key="1">
    <citation type="submission" date="2021-07" db="EMBL/GenBank/DDBJ databases">
        <title>Actinomadura sp. PM05-2 isolated from lichen.</title>
        <authorList>
            <person name="Somphong A."/>
            <person name="Phongsopitanun W."/>
            <person name="Tanasupawat S."/>
            <person name="Peongsungnone V."/>
        </authorList>
    </citation>
    <scope>NUCLEOTIDE SEQUENCE [LARGE SCALE GENOMIC DNA]</scope>
    <source>
        <strain evidence="6 7">PM05-2</strain>
    </source>
</reference>
<keyword evidence="7" id="KW-1185">Reference proteome</keyword>
<protein>
    <submittedName>
        <fullName evidence="6">FG-GAP-like repeat-containing protein</fullName>
    </submittedName>
</protein>
<dbReference type="EMBL" id="JAIBOA010000003">
    <property type="protein sequence ID" value="MBW8481760.1"/>
    <property type="molecule type" value="Genomic_DNA"/>
</dbReference>
<dbReference type="Pfam" id="PF01839">
    <property type="entry name" value="FG-GAP"/>
    <property type="match status" value="4"/>
</dbReference>
<dbReference type="InterPro" id="IPR013519">
    <property type="entry name" value="Int_alpha_beta-p"/>
</dbReference>
<dbReference type="PROSITE" id="PS51470">
    <property type="entry name" value="FG_GAP"/>
    <property type="match status" value="3"/>
</dbReference>
<proteinExistence type="predicted"/>
<dbReference type="SMART" id="SM00191">
    <property type="entry name" value="Int_alpha"/>
    <property type="match status" value="5"/>
</dbReference>
<dbReference type="SUPFAM" id="SSF69318">
    <property type="entry name" value="Integrin alpha N-terminal domain"/>
    <property type="match status" value="1"/>
</dbReference>
<feature type="chain" id="PRO_5045370397" evidence="5">
    <location>
        <begin position="29"/>
        <end position="489"/>
    </location>
</feature>
<dbReference type="InterPro" id="IPR000413">
    <property type="entry name" value="Integrin_alpha"/>
</dbReference>
<dbReference type="PANTHER" id="PTHR23221:SF7">
    <property type="entry name" value="PHOSPHATIDYLINOSITOL-GLYCAN-SPECIFIC PHOSPHOLIPASE D"/>
    <property type="match status" value="1"/>
</dbReference>
<dbReference type="RefSeq" id="WP_220163758.1">
    <property type="nucleotide sequence ID" value="NZ_JAIBOA010000003.1"/>
</dbReference>
<keyword evidence="3" id="KW-0378">Hydrolase</keyword>
<dbReference type="Gene3D" id="2.130.10.130">
    <property type="entry name" value="Integrin alpha, N-terminal"/>
    <property type="match status" value="3"/>
</dbReference>
<keyword evidence="2" id="KW-0677">Repeat</keyword>